<sequence length="239" mass="27280">MPNFKETIQGMPQFEGHENPQLISYQLLRQLVGLFGIVLPILLVVGAFYYGNCEIVQSSISDYYHTKMRNILVGVLCAVALFMFTYKGYDIRDSIAGNLACVFAVGVAFFPTGVDTLSTCAEQCIVYEPWIKTVHFTFAGLFFAVLIYFSLFLFTQSKTPKSEMEAPKRKRNTIFHICGYVMIACIALIALYFFYLQEAYPELQKLKPVFWLESIALWAFGISWITKGELIFADKHKKE</sequence>
<feature type="transmembrane region" description="Helical" evidence="1">
    <location>
        <begin position="71"/>
        <end position="89"/>
    </location>
</feature>
<keyword evidence="1" id="KW-1133">Transmembrane helix</keyword>
<dbReference type="RefSeq" id="WP_379902077.1">
    <property type="nucleotide sequence ID" value="NZ_JBHULM010000007.1"/>
</dbReference>
<reference evidence="3" key="1">
    <citation type="journal article" date="2019" name="Int. J. Syst. Evol. Microbiol.">
        <title>The Global Catalogue of Microorganisms (GCM) 10K type strain sequencing project: providing services to taxonomists for standard genome sequencing and annotation.</title>
        <authorList>
            <consortium name="The Broad Institute Genomics Platform"/>
            <consortium name="The Broad Institute Genome Sequencing Center for Infectious Disease"/>
            <person name="Wu L."/>
            <person name="Ma J."/>
        </authorList>
    </citation>
    <scope>NUCLEOTIDE SEQUENCE [LARGE SCALE GENOMIC DNA]</scope>
    <source>
        <strain evidence="3">KCTC 42808</strain>
    </source>
</reference>
<keyword evidence="1" id="KW-0812">Transmembrane</keyword>
<name>A0ABW5K2M1_9FLAO</name>
<dbReference type="Proteomes" id="UP001597467">
    <property type="component" value="Unassembled WGS sequence"/>
</dbReference>
<feature type="transmembrane region" description="Helical" evidence="1">
    <location>
        <begin position="134"/>
        <end position="154"/>
    </location>
</feature>
<evidence type="ECO:0000256" key="1">
    <source>
        <dbReference type="SAM" id="Phobius"/>
    </source>
</evidence>
<dbReference type="EMBL" id="JBHULM010000007">
    <property type="protein sequence ID" value="MFD2541887.1"/>
    <property type="molecule type" value="Genomic_DNA"/>
</dbReference>
<gene>
    <name evidence="2" type="ORF">ACFSSB_06095</name>
</gene>
<organism evidence="2 3">
    <name type="scientific">Lacinutrix gracilariae</name>
    <dbReference type="NCBI Taxonomy" id="1747198"/>
    <lineage>
        <taxon>Bacteria</taxon>
        <taxon>Pseudomonadati</taxon>
        <taxon>Bacteroidota</taxon>
        <taxon>Flavobacteriia</taxon>
        <taxon>Flavobacteriales</taxon>
        <taxon>Flavobacteriaceae</taxon>
        <taxon>Lacinutrix</taxon>
    </lineage>
</organism>
<proteinExistence type="predicted"/>
<comment type="caution">
    <text evidence="2">The sequence shown here is derived from an EMBL/GenBank/DDBJ whole genome shotgun (WGS) entry which is preliminary data.</text>
</comment>
<feature type="transmembrane region" description="Helical" evidence="1">
    <location>
        <begin position="96"/>
        <end position="114"/>
    </location>
</feature>
<keyword evidence="1" id="KW-0472">Membrane</keyword>
<keyword evidence="3" id="KW-1185">Reference proteome</keyword>
<feature type="transmembrane region" description="Helical" evidence="1">
    <location>
        <begin position="174"/>
        <end position="195"/>
    </location>
</feature>
<evidence type="ECO:0000313" key="3">
    <source>
        <dbReference type="Proteomes" id="UP001597467"/>
    </source>
</evidence>
<feature type="transmembrane region" description="Helical" evidence="1">
    <location>
        <begin position="31"/>
        <end position="51"/>
    </location>
</feature>
<feature type="transmembrane region" description="Helical" evidence="1">
    <location>
        <begin position="215"/>
        <end position="233"/>
    </location>
</feature>
<protein>
    <submittedName>
        <fullName evidence="2">DUF998 domain-containing protein</fullName>
    </submittedName>
</protein>
<accession>A0ABW5K2M1</accession>
<evidence type="ECO:0000313" key="2">
    <source>
        <dbReference type="EMBL" id="MFD2541887.1"/>
    </source>
</evidence>